<dbReference type="EMBL" id="JBJKFK010001416">
    <property type="protein sequence ID" value="KAL3313164.1"/>
    <property type="molecule type" value="Genomic_DNA"/>
</dbReference>
<organism evidence="2 3">
    <name type="scientific">Cichlidogyrus casuarinus</name>
    <dbReference type="NCBI Taxonomy" id="1844966"/>
    <lineage>
        <taxon>Eukaryota</taxon>
        <taxon>Metazoa</taxon>
        <taxon>Spiralia</taxon>
        <taxon>Lophotrochozoa</taxon>
        <taxon>Platyhelminthes</taxon>
        <taxon>Monogenea</taxon>
        <taxon>Monopisthocotylea</taxon>
        <taxon>Dactylogyridea</taxon>
        <taxon>Ancyrocephalidae</taxon>
        <taxon>Cichlidogyrus</taxon>
    </lineage>
</organism>
<dbReference type="Proteomes" id="UP001626550">
    <property type="component" value="Unassembled WGS sequence"/>
</dbReference>
<dbReference type="AlphaFoldDB" id="A0ABD2Q0V9"/>
<proteinExistence type="predicted"/>
<sequence length="75" mass="8572">MPEIEGYRSRGPSMNTSRSETNLYYQSPKTTLGYGQGLMPSSGGATSELRGRIKRLLCRSKQNPHYFRYRPENVL</sequence>
<evidence type="ECO:0000256" key="1">
    <source>
        <dbReference type="SAM" id="MobiDB-lite"/>
    </source>
</evidence>
<accession>A0ABD2Q0V9</accession>
<feature type="region of interest" description="Disordered" evidence="1">
    <location>
        <begin position="1"/>
        <end position="23"/>
    </location>
</feature>
<keyword evidence="3" id="KW-1185">Reference proteome</keyword>
<reference evidence="2 3" key="1">
    <citation type="submission" date="2024-11" db="EMBL/GenBank/DDBJ databases">
        <title>Adaptive evolution of stress response genes in parasites aligns with host niche diversity.</title>
        <authorList>
            <person name="Hahn C."/>
            <person name="Resl P."/>
        </authorList>
    </citation>
    <scope>NUCLEOTIDE SEQUENCE [LARGE SCALE GENOMIC DNA]</scope>
    <source>
        <strain evidence="2">EGGRZ-B1_66</strain>
        <tissue evidence="2">Body</tissue>
    </source>
</reference>
<evidence type="ECO:0000313" key="3">
    <source>
        <dbReference type="Proteomes" id="UP001626550"/>
    </source>
</evidence>
<comment type="caution">
    <text evidence="2">The sequence shown here is derived from an EMBL/GenBank/DDBJ whole genome shotgun (WGS) entry which is preliminary data.</text>
</comment>
<protein>
    <submittedName>
        <fullName evidence="2">Uncharacterized protein</fullName>
    </submittedName>
</protein>
<feature type="compositionally biased region" description="Polar residues" evidence="1">
    <location>
        <begin position="12"/>
        <end position="23"/>
    </location>
</feature>
<name>A0ABD2Q0V9_9PLAT</name>
<evidence type="ECO:0000313" key="2">
    <source>
        <dbReference type="EMBL" id="KAL3313164.1"/>
    </source>
</evidence>
<gene>
    <name evidence="2" type="ORF">Ciccas_008235</name>
</gene>